<feature type="domain" description="Cytidylate kinase" evidence="9">
    <location>
        <begin position="3"/>
        <end position="214"/>
    </location>
</feature>
<dbReference type="EMBL" id="DVNC01000029">
    <property type="protein sequence ID" value="HIU53369.1"/>
    <property type="molecule type" value="Genomic_DNA"/>
</dbReference>
<keyword evidence="2 8" id="KW-0808">Transferase</keyword>
<evidence type="ECO:0000313" key="11">
    <source>
        <dbReference type="Proteomes" id="UP000824107"/>
    </source>
</evidence>
<keyword evidence="3 8" id="KW-0547">Nucleotide-binding</keyword>
<evidence type="ECO:0000256" key="3">
    <source>
        <dbReference type="ARBA" id="ARBA00022741"/>
    </source>
</evidence>
<keyword evidence="5 8" id="KW-0067">ATP-binding</keyword>
<keyword evidence="8" id="KW-0963">Cytoplasm</keyword>
<evidence type="ECO:0000256" key="7">
    <source>
        <dbReference type="ARBA" id="ARBA00048478"/>
    </source>
</evidence>
<protein>
    <recommendedName>
        <fullName evidence="8">Cytidylate kinase</fullName>
        <shortName evidence="8">CK</shortName>
        <ecNumber evidence="8">2.7.4.25</ecNumber>
    </recommendedName>
    <alternativeName>
        <fullName evidence="8">Cytidine monophosphate kinase</fullName>
        <shortName evidence="8">CMP kinase</shortName>
    </alternativeName>
</protein>
<comment type="similarity">
    <text evidence="1 8">Belongs to the cytidylate kinase family. Type 1 subfamily.</text>
</comment>
<evidence type="ECO:0000313" key="10">
    <source>
        <dbReference type="EMBL" id="HIU53369.1"/>
    </source>
</evidence>
<dbReference type="InterPro" id="IPR027417">
    <property type="entry name" value="P-loop_NTPase"/>
</dbReference>
<evidence type="ECO:0000256" key="1">
    <source>
        <dbReference type="ARBA" id="ARBA00009427"/>
    </source>
</evidence>
<evidence type="ECO:0000256" key="4">
    <source>
        <dbReference type="ARBA" id="ARBA00022777"/>
    </source>
</evidence>
<dbReference type="GO" id="GO:0005737">
    <property type="term" value="C:cytoplasm"/>
    <property type="evidence" value="ECO:0007669"/>
    <property type="project" value="UniProtKB-SubCell"/>
</dbReference>
<dbReference type="GO" id="GO:0005524">
    <property type="term" value="F:ATP binding"/>
    <property type="evidence" value="ECO:0007669"/>
    <property type="project" value="UniProtKB-UniRule"/>
</dbReference>
<keyword evidence="4 8" id="KW-0418">Kinase</keyword>
<reference evidence="10" key="2">
    <citation type="journal article" date="2021" name="PeerJ">
        <title>Extensive microbial diversity within the chicken gut microbiome revealed by metagenomics and culture.</title>
        <authorList>
            <person name="Gilroy R."/>
            <person name="Ravi A."/>
            <person name="Getino M."/>
            <person name="Pursley I."/>
            <person name="Horton D.L."/>
            <person name="Alikhan N.F."/>
            <person name="Baker D."/>
            <person name="Gharbi K."/>
            <person name="Hall N."/>
            <person name="Watson M."/>
            <person name="Adriaenssens E.M."/>
            <person name="Foster-Nyarko E."/>
            <person name="Jarju S."/>
            <person name="Secka A."/>
            <person name="Antonio M."/>
            <person name="Oren A."/>
            <person name="Chaudhuri R.R."/>
            <person name="La Ragione R."/>
            <person name="Hildebrand F."/>
            <person name="Pallen M.J."/>
        </authorList>
    </citation>
    <scope>NUCLEOTIDE SEQUENCE</scope>
    <source>
        <strain evidence="10">ChiW3-316</strain>
    </source>
</reference>
<dbReference type="GO" id="GO:0006220">
    <property type="term" value="P:pyrimidine nucleotide metabolic process"/>
    <property type="evidence" value="ECO:0007669"/>
    <property type="project" value="UniProtKB-UniRule"/>
</dbReference>
<evidence type="ECO:0000259" key="9">
    <source>
        <dbReference type="Pfam" id="PF02224"/>
    </source>
</evidence>
<comment type="subcellular location">
    <subcellularLocation>
        <location evidence="8">Cytoplasm</location>
    </subcellularLocation>
</comment>
<dbReference type="Proteomes" id="UP000824107">
    <property type="component" value="Unassembled WGS sequence"/>
</dbReference>
<dbReference type="EC" id="2.7.4.25" evidence="8"/>
<gene>
    <name evidence="8" type="primary">cmk</name>
    <name evidence="10" type="ORF">IAD20_04750</name>
</gene>
<comment type="catalytic activity">
    <reaction evidence="6 8">
        <text>dCMP + ATP = dCDP + ADP</text>
        <dbReference type="Rhea" id="RHEA:25094"/>
        <dbReference type="ChEBI" id="CHEBI:30616"/>
        <dbReference type="ChEBI" id="CHEBI:57566"/>
        <dbReference type="ChEBI" id="CHEBI:58593"/>
        <dbReference type="ChEBI" id="CHEBI:456216"/>
        <dbReference type="EC" id="2.7.4.25"/>
    </reaction>
</comment>
<comment type="catalytic activity">
    <reaction evidence="7 8">
        <text>CMP + ATP = CDP + ADP</text>
        <dbReference type="Rhea" id="RHEA:11600"/>
        <dbReference type="ChEBI" id="CHEBI:30616"/>
        <dbReference type="ChEBI" id="CHEBI:58069"/>
        <dbReference type="ChEBI" id="CHEBI:60377"/>
        <dbReference type="ChEBI" id="CHEBI:456216"/>
        <dbReference type="EC" id="2.7.4.25"/>
    </reaction>
</comment>
<dbReference type="GO" id="GO:0036431">
    <property type="term" value="F:dCMP kinase activity"/>
    <property type="evidence" value="ECO:0007669"/>
    <property type="project" value="InterPro"/>
</dbReference>
<dbReference type="AlphaFoldDB" id="A0A9D1M499"/>
<evidence type="ECO:0000256" key="2">
    <source>
        <dbReference type="ARBA" id="ARBA00022679"/>
    </source>
</evidence>
<dbReference type="HAMAP" id="MF_00238">
    <property type="entry name" value="Cytidyl_kinase_type1"/>
    <property type="match status" value="1"/>
</dbReference>
<dbReference type="Gene3D" id="3.40.50.300">
    <property type="entry name" value="P-loop containing nucleotide triphosphate hydrolases"/>
    <property type="match status" value="1"/>
</dbReference>
<evidence type="ECO:0000256" key="8">
    <source>
        <dbReference type="HAMAP-Rule" id="MF_00238"/>
    </source>
</evidence>
<dbReference type="InterPro" id="IPR011994">
    <property type="entry name" value="Cytidylate_kinase_dom"/>
</dbReference>
<comment type="caution">
    <text evidence="10">The sequence shown here is derived from an EMBL/GenBank/DDBJ whole genome shotgun (WGS) entry which is preliminary data.</text>
</comment>
<dbReference type="Pfam" id="PF02224">
    <property type="entry name" value="Cytidylate_kin"/>
    <property type="match status" value="1"/>
</dbReference>
<dbReference type="CDD" id="cd02020">
    <property type="entry name" value="CMPK"/>
    <property type="match status" value="1"/>
</dbReference>
<proteinExistence type="inferred from homology"/>
<accession>A0A9D1M499</accession>
<dbReference type="SUPFAM" id="SSF52540">
    <property type="entry name" value="P-loop containing nucleoside triphosphate hydrolases"/>
    <property type="match status" value="1"/>
</dbReference>
<reference evidence="10" key="1">
    <citation type="submission" date="2020-10" db="EMBL/GenBank/DDBJ databases">
        <authorList>
            <person name="Gilroy R."/>
        </authorList>
    </citation>
    <scope>NUCLEOTIDE SEQUENCE</scope>
    <source>
        <strain evidence="10">ChiW3-316</strain>
    </source>
</reference>
<evidence type="ECO:0000256" key="6">
    <source>
        <dbReference type="ARBA" id="ARBA00047615"/>
    </source>
</evidence>
<organism evidence="10 11">
    <name type="scientific">Candidatus Scatocola faecipullorum</name>
    <dbReference type="NCBI Taxonomy" id="2840917"/>
    <lineage>
        <taxon>Bacteria</taxon>
        <taxon>Pseudomonadati</taxon>
        <taxon>Pseudomonadota</taxon>
        <taxon>Alphaproteobacteria</taxon>
        <taxon>Rhodospirillales</taxon>
        <taxon>Rhodospirillaceae</taxon>
        <taxon>Rhodospirillaceae incertae sedis</taxon>
        <taxon>Candidatus Scatocola</taxon>
    </lineage>
</organism>
<feature type="binding site" evidence="8">
    <location>
        <begin position="7"/>
        <end position="15"/>
    </location>
    <ligand>
        <name>ATP</name>
        <dbReference type="ChEBI" id="CHEBI:30616"/>
    </ligand>
</feature>
<name>A0A9D1M499_9PROT</name>
<evidence type="ECO:0000256" key="5">
    <source>
        <dbReference type="ARBA" id="ARBA00022840"/>
    </source>
</evidence>
<dbReference type="NCBIfam" id="TIGR00017">
    <property type="entry name" value="cmk"/>
    <property type="match status" value="1"/>
</dbReference>
<dbReference type="InterPro" id="IPR003136">
    <property type="entry name" value="Cytidylate_kin"/>
</dbReference>
<sequence length="222" mass="23944">MIITIDGPAAAGKGTLAAILADKYHLAYFDTGMVYRAVGLEMRRKGLDRHDENAAEAIARELTFPKMIELSKDPEFRSSEGGVAASVVSAHPKVRAALLKMQQDFALTPVFADGTPANGAVYDGRDTGTVVCPQADVKFFITASTEIRAKRRFDELKAKGSDISFAKVLEDMEARDARDANRAAAPMKPANDAVIFDTSALNIAEVAVKAEEIIEAKLKKTL</sequence>